<accession>A0A1S3GY13</accession>
<evidence type="ECO:0000313" key="18">
    <source>
        <dbReference type="RefSeq" id="XP_013378762.1"/>
    </source>
</evidence>
<evidence type="ECO:0000256" key="9">
    <source>
        <dbReference type="ARBA" id="ARBA00023224"/>
    </source>
</evidence>
<dbReference type="GO" id="GO:0043410">
    <property type="term" value="P:positive regulation of MAPK cascade"/>
    <property type="evidence" value="ECO:0007669"/>
    <property type="project" value="TreeGrafter"/>
</dbReference>
<dbReference type="Proteomes" id="UP000085678">
    <property type="component" value="Unplaced"/>
</dbReference>
<evidence type="ECO:0000256" key="12">
    <source>
        <dbReference type="SAM" id="Phobius"/>
    </source>
</evidence>
<keyword evidence="5 10" id="KW-0297">G-protein coupled receptor</keyword>
<dbReference type="PROSITE" id="PS50262">
    <property type="entry name" value="G_PROTEIN_RECEP_F1_2"/>
    <property type="match status" value="1"/>
</dbReference>
<dbReference type="PROSITE" id="PS00237">
    <property type="entry name" value="G_PROTEIN_RECEP_F1_1"/>
    <property type="match status" value="1"/>
</dbReference>
<gene>
    <name evidence="15 16 17 18 19 20 21 22 23" type="primary">LOC106150463</name>
</gene>
<dbReference type="RefSeq" id="XP_013378760.1">
    <property type="nucleotide sequence ID" value="XM_013523306.2"/>
</dbReference>
<feature type="transmembrane region" description="Helical" evidence="12">
    <location>
        <begin position="237"/>
        <end position="260"/>
    </location>
</feature>
<keyword evidence="3 10" id="KW-0812">Transmembrane</keyword>
<organism evidence="14 16">
    <name type="scientific">Lingula anatina</name>
    <name type="common">Brachiopod</name>
    <name type="synonym">Lingula unguis</name>
    <dbReference type="NCBI Taxonomy" id="7574"/>
    <lineage>
        <taxon>Eukaryota</taxon>
        <taxon>Metazoa</taxon>
        <taxon>Spiralia</taxon>
        <taxon>Lophotrochozoa</taxon>
        <taxon>Brachiopoda</taxon>
        <taxon>Linguliformea</taxon>
        <taxon>Lingulata</taxon>
        <taxon>Lingulida</taxon>
        <taxon>Linguloidea</taxon>
        <taxon>Lingulidae</taxon>
        <taxon>Lingula</taxon>
    </lineage>
</organism>
<dbReference type="RefSeq" id="XP_013378765.1">
    <property type="nucleotide sequence ID" value="XM_013523311.2"/>
</dbReference>
<feature type="domain" description="G-protein coupled receptors family 1 profile" evidence="13">
    <location>
        <begin position="97"/>
        <end position="421"/>
    </location>
</feature>
<evidence type="ECO:0000313" key="21">
    <source>
        <dbReference type="RefSeq" id="XP_013378765.1"/>
    </source>
</evidence>
<evidence type="ECO:0000256" key="8">
    <source>
        <dbReference type="ARBA" id="ARBA00023170"/>
    </source>
</evidence>
<dbReference type="GO" id="GO:0004993">
    <property type="term" value="F:G protein-coupled serotonin receptor activity"/>
    <property type="evidence" value="ECO:0007669"/>
    <property type="project" value="UniProtKB-ARBA"/>
</dbReference>
<evidence type="ECO:0000313" key="22">
    <source>
        <dbReference type="RefSeq" id="XP_013378766.1"/>
    </source>
</evidence>
<dbReference type="CDD" id="cd15329">
    <property type="entry name" value="7tmA_5-HT7"/>
    <property type="match status" value="1"/>
</dbReference>
<dbReference type="KEGG" id="lak:106150463"/>
<dbReference type="RefSeq" id="XP_013378762.1">
    <property type="nucleotide sequence ID" value="XM_013523308.2"/>
</dbReference>
<comment type="similarity">
    <text evidence="10">Belongs to the G-protein coupled receptor 1 family.</text>
</comment>
<dbReference type="RefSeq" id="XP_013378763.1">
    <property type="nucleotide sequence ID" value="XM_013523309.2"/>
</dbReference>
<dbReference type="OMA" id="NREFRLP"/>
<dbReference type="PRINTS" id="PR00237">
    <property type="entry name" value="GPCRRHODOPSN"/>
</dbReference>
<dbReference type="SMART" id="SM01381">
    <property type="entry name" value="7TM_GPCR_Srsx"/>
    <property type="match status" value="1"/>
</dbReference>
<evidence type="ECO:0000256" key="4">
    <source>
        <dbReference type="ARBA" id="ARBA00022989"/>
    </source>
</evidence>
<evidence type="ECO:0000313" key="16">
    <source>
        <dbReference type="RefSeq" id="XP_013378760.1"/>
    </source>
</evidence>
<dbReference type="GO" id="GO:0071880">
    <property type="term" value="P:adenylate cyclase-activating adrenergic receptor signaling pathway"/>
    <property type="evidence" value="ECO:0007669"/>
    <property type="project" value="TreeGrafter"/>
</dbReference>
<keyword evidence="9 10" id="KW-0807">Transducer</keyword>
<dbReference type="Pfam" id="PF00001">
    <property type="entry name" value="7tm_1"/>
    <property type="match status" value="1"/>
</dbReference>
<evidence type="ECO:0000256" key="6">
    <source>
        <dbReference type="ARBA" id="ARBA00023136"/>
    </source>
</evidence>
<name>A0A1S3GY13_LINAN</name>
<feature type="transmembrane region" description="Helical" evidence="12">
    <location>
        <begin position="408"/>
        <end position="424"/>
    </location>
</feature>
<feature type="transmembrane region" description="Helical" evidence="12">
    <location>
        <begin position="197"/>
        <end position="217"/>
    </location>
</feature>
<proteinExistence type="inferred from homology"/>
<evidence type="ECO:0000256" key="5">
    <source>
        <dbReference type="ARBA" id="ARBA00023040"/>
    </source>
</evidence>
<dbReference type="STRING" id="7574.A0A1S3GY13"/>
<evidence type="ECO:0000259" key="13">
    <source>
        <dbReference type="PROSITE" id="PS50262"/>
    </source>
</evidence>
<evidence type="ECO:0000256" key="3">
    <source>
        <dbReference type="ARBA" id="ARBA00022692"/>
    </source>
</evidence>
<evidence type="ECO:0000256" key="10">
    <source>
        <dbReference type="RuleBase" id="RU000688"/>
    </source>
</evidence>
<keyword evidence="2" id="KW-1003">Cell membrane</keyword>
<evidence type="ECO:0000313" key="23">
    <source>
        <dbReference type="RefSeq" id="XP_013378767.1"/>
    </source>
</evidence>
<evidence type="ECO:0000313" key="17">
    <source>
        <dbReference type="RefSeq" id="XP_013378761.1"/>
    </source>
</evidence>
<evidence type="ECO:0000256" key="11">
    <source>
        <dbReference type="SAM" id="MobiDB-lite"/>
    </source>
</evidence>
<keyword evidence="14" id="KW-1185">Reference proteome</keyword>
<dbReference type="InterPro" id="IPR000276">
    <property type="entry name" value="GPCR_Rhodpsn"/>
</dbReference>
<dbReference type="RefSeq" id="XP_013378759.1">
    <property type="nucleotide sequence ID" value="XM_013523305.2"/>
</dbReference>
<evidence type="ECO:0000313" key="15">
    <source>
        <dbReference type="RefSeq" id="XP_013378759.1"/>
    </source>
</evidence>
<dbReference type="GeneID" id="106150463"/>
<dbReference type="PANTHER" id="PTHR24248:SF199">
    <property type="entry name" value="IP13425P-RELATED"/>
    <property type="match status" value="1"/>
</dbReference>
<evidence type="ECO:0000313" key="14">
    <source>
        <dbReference type="Proteomes" id="UP000085678"/>
    </source>
</evidence>
<dbReference type="AlphaFoldDB" id="A0A1S3GY13"/>
<protein>
    <submittedName>
        <fullName evidence="15 16">5-hydroxytryptamine receptor 1A</fullName>
    </submittedName>
</protein>
<dbReference type="RefSeq" id="XP_013378766.1">
    <property type="nucleotide sequence ID" value="XM_013523312.2"/>
</dbReference>
<evidence type="ECO:0000313" key="20">
    <source>
        <dbReference type="RefSeq" id="XP_013378764.1"/>
    </source>
</evidence>
<dbReference type="PANTHER" id="PTHR24248">
    <property type="entry name" value="ADRENERGIC RECEPTOR-RELATED G-PROTEIN COUPLED RECEPTOR"/>
    <property type="match status" value="1"/>
</dbReference>
<dbReference type="RefSeq" id="XP_013378764.1">
    <property type="nucleotide sequence ID" value="XM_013523310.2"/>
</dbReference>
<reference evidence="15 16" key="1">
    <citation type="submission" date="2025-04" db="UniProtKB">
        <authorList>
            <consortium name="RefSeq"/>
        </authorList>
    </citation>
    <scope>IDENTIFICATION</scope>
    <source>
        <tissue evidence="15 16">Gonads</tissue>
    </source>
</reference>
<dbReference type="SUPFAM" id="SSF81321">
    <property type="entry name" value="Family A G protein-coupled receptor-like"/>
    <property type="match status" value="1"/>
</dbReference>
<keyword evidence="4 12" id="KW-1133">Transmembrane helix</keyword>
<dbReference type="RefSeq" id="XP_013378761.1">
    <property type="nucleotide sequence ID" value="XM_013523307.2"/>
</dbReference>
<feature type="region of interest" description="Disordered" evidence="11">
    <location>
        <begin position="498"/>
        <end position="521"/>
    </location>
</feature>
<evidence type="ECO:0000256" key="2">
    <source>
        <dbReference type="ARBA" id="ARBA00022475"/>
    </source>
</evidence>
<keyword evidence="8 10" id="KW-0675">Receptor</keyword>
<feature type="transmembrane region" description="Helical" evidence="12">
    <location>
        <begin position="368"/>
        <end position="388"/>
    </location>
</feature>
<feature type="transmembrane region" description="Helical" evidence="12">
    <location>
        <begin position="77"/>
        <end position="105"/>
    </location>
</feature>
<keyword evidence="6 12" id="KW-0472">Membrane</keyword>
<dbReference type="OrthoDB" id="5951059at2759"/>
<dbReference type="Gene3D" id="1.20.1070.10">
    <property type="entry name" value="Rhodopsin 7-helix transmembrane proteins"/>
    <property type="match status" value="1"/>
</dbReference>
<feature type="transmembrane region" description="Helical" evidence="12">
    <location>
        <begin position="117"/>
        <end position="136"/>
    </location>
</feature>
<dbReference type="GO" id="GO:0005886">
    <property type="term" value="C:plasma membrane"/>
    <property type="evidence" value="ECO:0007669"/>
    <property type="project" value="UniProtKB-SubCell"/>
</dbReference>
<dbReference type="RefSeq" id="XP_013378767.1">
    <property type="nucleotide sequence ID" value="XM_013523313.2"/>
</dbReference>
<keyword evidence="7" id="KW-1015">Disulfide bond</keyword>
<feature type="compositionally biased region" description="Basic and acidic residues" evidence="11">
    <location>
        <begin position="511"/>
        <end position="521"/>
    </location>
</feature>
<feature type="transmembrane region" description="Helical" evidence="12">
    <location>
        <begin position="156"/>
        <end position="176"/>
    </location>
</feature>
<sequence length="521" mass="58768">MMPPEGLGPVNGTPLLYHNSTPYNDEVETIISLTTDVEGELLQYITYNDTRHNYSYTATESNSTNSTMPVPLLNYPVWQAVLISLCFAALIIGTAVGNILVCMAVGLVRRLRTPSNLLIVSLAVSDLLVALLVMPLSALYELQGRWTLGHQICDMWTSLDVLLCTASILNLCMISVDRYFAITRPLQYAMKRTPKRMAIMVSMVWIASALISIVPLFGFRKTNERGTDGQCIINQSIFYQIYATLGAFYLPLSVMIIVYFKIYMVSLRLAEADHRSAATSSILGQEALLRPKLSNEENHNWPTTTPNGDLTLKVKNNEDTYKQIQHHINAKVQSKSKSHRPWKFLKKCPCRFRRIKSHHRESKATKTLGVIMGGFTLCWLPFFILALVRPFCGDSCFIPNWVTSLLTWLGYANSFFNPVIYARFNKEFRTPFKEILCFRCKNINTRVRSESYVQQYGSPEGFHSHAHSVHRLSIQHSPRLAGGTSAATVVKLNDKGHPSVVKYTNGGTQEHPTEQTEESKL</sequence>
<evidence type="ECO:0000256" key="1">
    <source>
        <dbReference type="ARBA" id="ARBA00004651"/>
    </source>
</evidence>
<evidence type="ECO:0000256" key="7">
    <source>
        <dbReference type="ARBA" id="ARBA00023157"/>
    </source>
</evidence>
<dbReference type="InterPro" id="IPR017452">
    <property type="entry name" value="GPCR_Rhodpsn_7TM"/>
</dbReference>
<comment type="subcellular location">
    <subcellularLocation>
        <location evidence="1">Cell membrane</location>
        <topology evidence="1">Multi-pass membrane protein</topology>
    </subcellularLocation>
</comment>
<evidence type="ECO:0000313" key="19">
    <source>
        <dbReference type="RefSeq" id="XP_013378763.1"/>
    </source>
</evidence>